<evidence type="ECO:0000256" key="1">
    <source>
        <dbReference type="ARBA" id="ARBA00004328"/>
    </source>
</evidence>
<evidence type="ECO:0000313" key="4">
    <source>
        <dbReference type="Proteomes" id="UP000476934"/>
    </source>
</evidence>
<dbReference type="AlphaFoldDB" id="A0A6M0P739"/>
<protein>
    <submittedName>
        <fullName evidence="3">Phage major capsid protein</fullName>
    </submittedName>
</protein>
<keyword evidence="4" id="KW-1185">Reference proteome</keyword>
<dbReference type="Proteomes" id="UP000476934">
    <property type="component" value="Unassembled WGS sequence"/>
</dbReference>
<evidence type="ECO:0000313" key="3">
    <source>
        <dbReference type="EMBL" id="NEY20506.1"/>
    </source>
</evidence>
<accession>A0A6M0P739</accession>
<dbReference type="InterPro" id="IPR024455">
    <property type="entry name" value="Phage_capsid"/>
</dbReference>
<proteinExistence type="predicted"/>
<comment type="caution">
    <text evidence="3">The sequence shown here is derived from an EMBL/GenBank/DDBJ whole genome shotgun (WGS) entry which is preliminary data.</text>
</comment>
<sequence length="381" mass="41547">MPVKNLDNAKIKQQQQQDEAKAKLLAAMKDDDEKALAEAMVEFANGIQEDILEKATAAAQSEFNDQRILTERGARILTSAETKFYNEVIANEGFAGVEELVPATVINRVFDELVRDHALLNAITFVNTTGITQWITKKGDVNPAFWGKLTDAIKEKMDDGFETVNTNLFKLSAFIPVAKAMLDLGPTWLDQYVRTVLAEAMAIALEEAVVNGTGSDQPIGMLKDLDGAVVNGVYPDKAATAITDLSPKTLGEKVMYPLTHDGKRTVPNVLLVVNPADYWARIFPATTVLTQSGTYAYGVLPIPATIIQSVSVPVGKMVAGMGKDYFLGVGSTRQIEVAKELRILEDEDVYVTKQYANGRPLDNNAYQVFDISSIGTDIPTP</sequence>
<gene>
    <name evidence="3" type="ORF">G4D61_11120</name>
</gene>
<evidence type="ECO:0000259" key="2">
    <source>
        <dbReference type="Pfam" id="PF05065"/>
    </source>
</evidence>
<reference evidence="3 4" key="1">
    <citation type="submission" date="2020-03" db="EMBL/GenBank/DDBJ databases">
        <title>Bacillus aquiflavi sp. nov., isolated from yellow water of strong flavor Chinese baijiu in Yibin region of China.</title>
        <authorList>
            <person name="Xie J."/>
        </authorList>
    </citation>
    <scope>NUCLEOTIDE SEQUENCE [LARGE SCALE GENOMIC DNA]</scope>
    <source>
        <strain evidence="3 4">Gsoil 114</strain>
    </source>
</reference>
<dbReference type="RefSeq" id="WP_163173942.1">
    <property type="nucleotide sequence ID" value="NZ_JAAIWK010000017.1"/>
</dbReference>
<dbReference type="Gene3D" id="3.30.2400.10">
    <property type="entry name" value="Major capsid protein gp5"/>
    <property type="match status" value="1"/>
</dbReference>
<dbReference type="SUPFAM" id="SSF56563">
    <property type="entry name" value="Major capsid protein gp5"/>
    <property type="match status" value="1"/>
</dbReference>
<dbReference type="InterPro" id="IPR054612">
    <property type="entry name" value="Phage_capsid-like_C"/>
</dbReference>
<comment type="subcellular location">
    <subcellularLocation>
        <location evidence="1">Virion</location>
    </subcellularLocation>
</comment>
<dbReference type="EMBL" id="JAAIWK010000017">
    <property type="protein sequence ID" value="NEY20506.1"/>
    <property type="molecule type" value="Genomic_DNA"/>
</dbReference>
<dbReference type="NCBIfam" id="TIGR01554">
    <property type="entry name" value="major_cap_HK97"/>
    <property type="match status" value="1"/>
</dbReference>
<feature type="domain" description="Phage capsid-like C-terminal" evidence="2">
    <location>
        <begin position="100"/>
        <end position="277"/>
    </location>
</feature>
<organism evidence="3 4">
    <name type="scientific">Heyndrickxia ginsengihumi</name>
    <dbReference type="NCBI Taxonomy" id="363870"/>
    <lineage>
        <taxon>Bacteria</taxon>
        <taxon>Bacillati</taxon>
        <taxon>Bacillota</taxon>
        <taxon>Bacilli</taxon>
        <taxon>Bacillales</taxon>
        <taxon>Bacillaceae</taxon>
        <taxon>Heyndrickxia</taxon>
    </lineage>
</organism>
<name>A0A6M0P739_9BACI</name>
<dbReference type="Pfam" id="PF05065">
    <property type="entry name" value="Phage_capsid"/>
    <property type="match status" value="1"/>
</dbReference>